<dbReference type="InterPro" id="IPR053008">
    <property type="entry name" value="Phomopsin_biosynth_assoc"/>
</dbReference>
<organism evidence="3 4">
    <name type="scientific">Coleophoma cylindrospora</name>
    <dbReference type="NCBI Taxonomy" id="1849047"/>
    <lineage>
        <taxon>Eukaryota</taxon>
        <taxon>Fungi</taxon>
        <taxon>Dikarya</taxon>
        <taxon>Ascomycota</taxon>
        <taxon>Pezizomycotina</taxon>
        <taxon>Leotiomycetes</taxon>
        <taxon>Helotiales</taxon>
        <taxon>Dermateaceae</taxon>
        <taxon>Coleophoma</taxon>
    </lineage>
</organism>
<dbReference type="AlphaFoldDB" id="A0A3D8QS50"/>
<evidence type="ECO:0000313" key="3">
    <source>
        <dbReference type="EMBL" id="RDW64607.1"/>
    </source>
</evidence>
<name>A0A3D8QS50_9HELO</name>
<feature type="compositionally biased region" description="Acidic residues" evidence="1">
    <location>
        <begin position="36"/>
        <end position="46"/>
    </location>
</feature>
<dbReference type="STRING" id="1849047.A0A3D8QS50"/>
<comment type="caution">
    <text evidence="3">The sequence shown here is derived from an EMBL/GenBank/DDBJ whole genome shotgun (WGS) entry which is preliminary data.</text>
</comment>
<dbReference type="Proteomes" id="UP000256645">
    <property type="component" value="Unassembled WGS sequence"/>
</dbReference>
<accession>A0A3D8QS50</accession>
<dbReference type="OrthoDB" id="3501153at2759"/>
<protein>
    <submittedName>
        <fullName evidence="3">Uncharacterized protein</fullName>
    </submittedName>
</protein>
<proteinExistence type="predicted"/>
<dbReference type="PANTHER" id="PTHR35896">
    <property type="entry name" value="IG-LIKE DOMAIN-CONTAINING PROTEIN"/>
    <property type="match status" value="1"/>
</dbReference>
<gene>
    <name evidence="3" type="ORF">BP6252_10258</name>
</gene>
<keyword evidence="4" id="KW-1185">Reference proteome</keyword>
<evidence type="ECO:0000256" key="1">
    <source>
        <dbReference type="SAM" id="MobiDB-lite"/>
    </source>
</evidence>
<dbReference type="PANTHER" id="PTHR35896:SF3">
    <property type="entry name" value="MAJOR FACILITATOR SUPERFAMILY TRANSPORTER"/>
    <property type="match status" value="1"/>
</dbReference>
<sequence length="259" mass="29134">MSNSCSAVDETKSERLLRKSEMSQSPERLEGREFEDTSETDSEDCSSDGTLLPSPCRDEKFNNDLNLRSIRIWQYRAIGLGLATVFIIFGIGSIISTMISSSVSSSPIINMGRCGLTAQEARDNGCVFDLMMSGWVHPPCYDKDLSDQFLRVNNFTFYREREGINILTEAEARLGNYEVIYSHGTFHYQHCAYIWAKQVRANQKSPLVLDSVSRSKEHVEHCWNRVGSPNTTQLPLATGTKIKRSAFKLQCIIGDAEVP</sequence>
<evidence type="ECO:0000313" key="4">
    <source>
        <dbReference type="Proteomes" id="UP000256645"/>
    </source>
</evidence>
<dbReference type="EMBL" id="PDLM01000012">
    <property type="protein sequence ID" value="RDW64607.1"/>
    <property type="molecule type" value="Genomic_DNA"/>
</dbReference>
<feature type="transmembrane region" description="Helical" evidence="2">
    <location>
        <begin position="77"/>
        <end position="99"/>
    </location>
</feature>
<reference evidence="3 4" key="1">
    <citation type="journal article" date="2018" name="IMA Fungus">
        <title>IMA Genome-F 9: Draft genome sequence of Annulohypoxylon stygium, Aspergillus mulundensis, Berkeleyomyces basicola (syn. Thielaviopsis basicola), Ceratocystis smalleyi, two Cercospora beticola strains, Coleophoma cylindrospora, Fusarium fracticaudum, Phialophora cf. hyalina, and Morchella septimelata.</title>
        <authorList>
            <person name="Wingfield B.D."/>
            <person name="Bills G.F."/>
            <person name="Dong Y."/>
            <person name="Huang W."/>
            <person name="Nel W.J."/>
            <person name="Swalarsk-Parry B.S."/>
            <person name="Vaghefi N."/>
            <person name="Wilken P.M."/>
            <person name="An Z."/>
            <person name="de Beer Z.W."/>
            <person name="De Vos L."/>
            <person name="Chen L."/>
            <person name="Duong T.A."/>
            <person name="Gao Y."/>
            <person name="Hammerbacher A."/>
            <person name="Kikkert J.R."/>
            <person name="Li Y."/>
            <person name="Li H."/>
            <person name="Li K."/>
            <person name="Li Q."/>
            <person name="Liu X."/>
            <person name="Ma X."/>
            <person name="Naidoo K."/>
            <person name="Pethybridge S.J."/>
            <person name="Sun J."/>
            <person name="Steenkamp E.T."/>
            <person name="van der Nest M.A."/>
            <person name="van Wyk S."/>
            <person name="Wingfield M.J."/>
            <person name="Xiong C."/>
            <person name="Yue Q."/>
            <person name="Zhang X."/>
        </authorList>
    </citation>
    <scope>NUCLEOTIDE SEQUENCE [LARGE SCALE GENOMIC DNA]</scope>
    <source>
        <strain evidence="3 4">BP6252</strain>
    </source>
</reference>
<keyword evidence="2" id="KW-0812">Transmembrane</keyword>
<keyword evidence="2" id="KW-0472">Membrane</keyword>
<feature type="region of interest" description="Disordered" evidence="1">
    <location>
        <begin position="1"/>
        <end position="52"/>
    </location>
</feature>
<feature type="compositionally biased region" description="Basic and acidic residues" evidence="1">
    <location>
        <begin position="9"/>
        <end position="35"/>
    </location>
</feature>
<keyword evidence="2" id="KW-1133">Transmembrane helix</keyword>
<evidence type="ECO:0000256" key="2">
    <source>
        <dbReference type="SAM" id="Phobius"/>
    </source>
</evidence>